<feature type="signal peptide" evidence="1">
    <location>
        <begin position="1"/>
        <end position="24"/>
    </location>
</feature>
<dbReference type="SUPFAM" id="SSF49899">
    <property type="entry name" value="Concanavalin A-like lectins/glucanases"/>
    <property type="match status" value="1"/>
</dbReference>
<protein>
    <submittedName>
        <fullName evidence="3">PKD domain-containing protein</fullName>
    </submittedName>
</protein>
<feature type="domain" description="PKD" evidence="2">
    <location>
        <begin position="426"/>
        <end position="483"/>
    </location>
</feature>
<dbReference type="GO" id="GO:0005975">
    <property type="term" value="P:carbohydrate metabolic process"/>
    <property type="evidence" value="ECO:0007669"/>
    <property type="project" value="UniProtKB-ARBA"/>
</dbReference>
<dbReference type="SMART" id="SM00089">
    <property type="entry name" value="PKD"/>
    <property type="match status" value="3"/>
</dbReference>
<feature type="domain" description="PKD" evidence="2">
    <location>
        <begin position="348"/>
        <end position="395"/>
    </location>
</feature>
<dbReference type="Gene3D" id="2.60.40.10">
    <property type="entry name" value="Immunoglobulins"/>
    <property type="match status" value="3"/>
</dbReference>
<dbReference type="PANTHER" id="PTHR12223">
    <property type="entry name" value="VESICULAR MANNOSE-BINDING LECTIN"/>
    <property type="match status" value="1"/>
</dbReference>
<dbReference type="InterPro" id="IPR022409">
    <property type="entry name" value="PKD/Chitinase_dom"/>
</dbReference>
<dbReference type="InterPro" id="IPR026341">
    <property type="entry name" value="T9SS_type_B"/>
</dbReference>
<dbReference type="OrthoDB" id="1490014at2"/>
<evidence type="ECO:0000256" key="1">
    <source>
        <dbReference type="SAM" id="SignalP"/>
    </source>
</evidence>
<accession>A0A5C6LYV7</accession>
<dbReference type="Pfam" id="PF18483">
    <property type="entry name" value="Lectin_L-type_dom"/>
    <property type="match status" value="1"/>
</dbReference>
<dbReference type="InterPro" id="IPR056573">
    <property type="entry name" value="Lectin_L-type_dom"/>
</dbReference>
<evidence type="ECO:0000313" key="3">
    <source>
        <dbReference type="EMBL" id="TWW01808.1"/>
    </source>
</evidence>
<dbReference type="PROSITE" id="PS50093">
    <property type="entry name" value="PKD"/>
    <property type="match status" value="3"/>
</dbReference>
<name>A0A5C6LYV7_9BACT</name>
<dbReference type="Pfam" id="PF13585">
    <property type="entry name" value="CHU_C"/>
    <property type="match status" value="1"/>
</dbReference>
<feature type="domain" description="PKD" evidence="2">
    <location>
        <begin position="259"/>
        <end position="301"/>
    </location>
</feature>
<dbReference type="InterPro" id="IPR013320">
    <property type="entry name" value="ConA-like_dom_sf"/>
</dbReference>
<dbReference type="NCBIfam" id="TIGR04131">
    <property type="entry name" value="Bac_Flav_CTERM"/>
    <property type="match status" value="1"/>
</dbReference>
<feature type="chain" id="PRO_5023011505" evidence="1">
    <location>
        <begin position="25"/>
        <end position="650"/>
    </location>
</feature>
<evidence type="ECO:0000259" key="2">
    <source>
        <dbReference type="PROSITE" id="PS50093"/>
    </source>
</evidence>
<dbReference type="GO" id="GO:0004553">
    <property type="term" value="F:hydrolase activity, hydrolyzing O-glycosyl compounds"/>
    <property type="evidence" value="ECO:0007669"/>
    <property type="project" value="UniProtKB-ARBA"/>
</dbReference>
<proteinExistence type="predicted"/>
<keyword evidence="1" id="KW-0732">Signal</keyword>
<dbReference type="CDD" id="cd01951">
    <property type="entry name" value="lectin_L-type"/>
    <property type="match status" value="1"/>
</dbReference>
<dbReference type="SUPFAM" id="SSF49299">
    <property type="entry name" value="PKD domain"/>
    <property type="match status" value="3"/>
</dbReference>
<dbReference type="CDD" id="cd00146">
    <property type="entry name" value="PKD"/>
    <property type="match status" value="3"/>
</dbReference>
<dbReference type="EMBL" id="VOHS01000003">
    <property type="protein sequence ID" value="TWW01808.1"/>
    <property type="molecule type" value="Genomic_DNA"/>
</dbReference>
<dbReference type="Gene3D" id="2.60.120.200">
    <property type="match status" value="1"/>
</dbReference>
<dbReference type="PANTHER" id="PTHR12223:SF19">
    <property type="entry name" value="LEGUME LECTIN DOMAIN-CONTAINING PROTEIN"/>
    <property type="match status" value="1"/>
</dbReference>
<gene>
    <name evidence="3" type="ORF">FEF09_04400</name>
</gene>
<dbReference type="InterPro" id="IPR013783">
    <property type="entry name" value="Ig-like_fold"/>
</dbReference>
<dbReference type="RefSeq" id="WP_146303983.1">
    <property type="nucleotide sequence ID" value="NZ_VOHS01000003.1"/>
</dbReference>
<dbReference type="Proteomes" id="UP000318815">
    <property type="component" value="Unassembled WGS sequence"/>
</dbReference>
<organism evidence="3 4">
    <name type="scientific">Chitinophaga pinensis</name>
    <dbReference type="NCBI Taxonomy" id="79329"/>
    <lineage>
        <taxon>Bacteria</taxon>
        <taxon>Pseudomonadati</taxon>
        <taxon>Bacteroidota</taxon>
        <taxon>Chitinophagia</taxon>
        <taxon>Chitinophagales</taxon>
        <taxon>Chitinophagaceae</taxon>
        <taxon>Chitinophaga</taxon>
    </lineage>
</organism>
<evidence type="ECO:0000313" key="4">
    <source>
        <dbReference type="Proteomes" id="UP000318815"/>
    </source>
</evidence>
<dbReference type="Pfam" id="PF18911">
    <property type="entry name" value="PKD_4"/>
    <property type="match status" value="3"/>
</dbReference>
<reference evidence="3 4" key="1">
    <citation type="submission" date="2019-08" db="EMBL/GenBank/DDBJ databases">
        <title>Whole genome sequencing of chitin degrading bacteria Chitinophaga pinensis YS16.</title>
        <authorList>
            <person name="Singh R.P."/>
            <person name="Manchanda G."/>
            <person name="Maurya I.K."/>
            <person name="Joshi N.K."/>
            <person name="Srivastava A.K."/>
        </authorList>
    </citation>
    <scope>NUCLEOTIDE SEQUENCE [LARGE SCALE GENOMIC DNA]</scope>
    <source>
        <strain evidence="3 4">YS-16</strain>
    </source>
</reference>
<dbReference type="InterPro" id="IPR035986">
    <property type="entry name" value="PKD_dom_sf"/>
</dbReference>
<dbReference type="InterPro" id="IPR000601">
    <property type="entry name" value="PKD_dom"/>
</dbReference>
<sequence>MTRALLLIAGLCWLLFLSHTPVHAQLQTPYILNGAATQRTCNCYVLTEDQGTSSGTVWNKNKISLNNSFDYYFDVNLGCKDENGADGIGFILQTQGTNLGATGQGIGFQNIRPSLGVIIDTWQNMDDGDPYYDHVSIQINGDISHSSANNLAGPVTALANNDNIEDCNWHIFHIKWDAASKQLEVSMDDSLRLSIQKDLVAEVFGGDPMVFWGFGAATGGASNKQQFCAALRPQLEFNSNQLFCDGSAIVFADNSKSFGSITRWRWDFGDGTTASVPDPPPHQYAKPGKYQVKLLIEDNSGCVSDTMKQDITIGSYPIPDFSYDSLCTGRIVNITDQTKLDVGTLRQWVWDMGNGTIATTQTPVFSYDNTGTYTIKLQVTSSEGCGAEISKTVNVYTTPEIAAAGESVCIGEPVAFTGTDLTPAIPLAQWYWDMGNGQKQTVQNIDYIYPEGGEYEASLHVLSTKGCFSDTAYIPVTVSDIKLDLGNDTLIARGQPLQLQAITSGNNLQFSWAPDNGLTDPYTANPTAILNNDQTYYLTVTSPQGCIDMDTIHIKVYAGPDFYVPTAFSPNNDGLNDIFRAISPGVATLDFFCVWNRWGQEVFRTQSLSTGWDGTYKGQQMPAGTYVWMIQGTDYRGQIFNRRGTVTIVR</sequence>
<dbReference type="InterPro" id="IPR051136">
    <property type="entry name" value="Intracellular_Lectin-GPT"/>
</dbReference>
<dbReference type="AlphaFoldDB" id="A0A5C6LYV7"/>
<comment type="caution">
    <text evidence="3">The sequence shown here is derived from an EMBL/GenBank/DDBJ whole genome shotgun (WGS) entry which is preliminary data.</text>
</comment>
<keyword evidence="4" id="KW-1185">Reference proteome</keyword>